<proteinExistence type="inferred from homology"/>
<feature type="transmembrane region" description="Helical" evidence="9">
    <location>
        <begin position="183"/>
        <end position="206"/>
    </location>
</feature>
<evidence type="ECO:0000256" key="6">
    <source>
        <dbReference type="ARBA" id="ARBA00022989"/>
    </source>
</evidence>
<evidence type="ECO:0000313" key="11">
    <source>
        <dbReference type="EMBL" id="OLN86871.1"/>
    </source>
</evidence>
<feature type="transmembrane region" description="Helical" evidence="9">
    <location>
        <begin position="323"/>
        <end position="345"/>
    </location>
</feature>
<dbReference type="Proteomes" id="UP000186583">
    <property type="component" value="Unassembled WGS sequence"/>
</dbReference>
<keyword evidence="7 9" id="KW-0472">Membrane</keyword>
<organism evidence="11 12">
    <name type="scientific">Colletotrichum chlorophyti</name>
    <dbReference type="NCBI Taxonomy" id="708187"/>
    <lineage>
        <taxon>Eukaryota</taxon>
        <taxon>Fungi</taxon>
        <taxon>Dikarya</taxon>
        <taxon>Ascomycota</taxon>
        <taxon>Pezizomycotina</taxon>
        <taxon>Sordariomycetes</taxon>
        <taxon>Hypocreomycetidae</taxon>
        <taxon>Glomerellales</taxon>
        <taxon>Glomerellaceae</taxon>
        <taxon>Colletotrichum</taxon>
    </lineage>
</organism>
<dbReference type="PROSITE" id="PS50850">
    <property type="entry name" value="MFS"/>
    <property type="match status" value="1"/>
</dbReference>
<dbReference type="PANTHER" id="PTHR23502:SF74">
    <property type="entry name" value="MAJOR FACILITATOR SUPERFAMILY (MFS) PROFILE DOMAIN-CONTAINING PROTEIN"/>
    <property type="match status" value="1"/>
</dbReference>
<feature type="transmembrane region" description="Helical" evidence="9">
    <location>
        <begin position="149"/>
        <end position="171"/>
    </location>
</feature>
<gene>
    <name evidence="11" type="ORF">CCHL11_04532</name>
</gene>
<evidence type="ECO:0000256" key="2">
    <source>
        <dbReference type="ARBA" id="ARBA00004236"/>
    </source>
</evidence>
<dbReference type="FunFam" id="1.20.1250.20:FF:000082">
    <property type="entry name" value="MFS multidrug transporter, putative"/>
    <property type="match status" value="1"/>
</dbReference>
<dbReference type="GO" id="GO:0022857">
    <property type="term" value="F:transmembrane transporter activity"/>
    <property type="evidence" value="ECO:0007669"/>
    <property type="project" value="InterPro"/>
</dbReference>
<feature type="domain" description="Major facilitator superfamily (MFS) profile" evidence="10">
    <location>
        <begin position="57"/>
        <end position="486"/>
    </location>
</feature>
<evidence type="ECO:0000256" key="1">
    <source>
        <dbReference type="ARBA" id="ARBA00004141"/>
    </source>
</evidence>
<feature type="transmembrane region" description="Helical" evidence="9">
    <location>
        <begin position="92"/>
        <end position="112"/>
    </location>
</feature>
<evidence type="ECO:0000256" key="5">
    <source>
        <dbReference type="ARBA" id="ARBA00022692"/>
    </source>
</evidence>
<feature type="transmembrane region" description="Helical" evidence="9">
    <location>
        <begin position="458"/>
        <end position="478"/>
    </location>
</feature>
<dbReference type="EMBL" id="MPGH01000108">
    <property type="protein sequence ID" value="OLN86871.1"/>
    <property type="molecule type" value="Genomic_DNA"/>
</dbReference>
<dbReference type="InterPro" id="IPR036259">
    <property type="entry name" value="MFS_trans_sf"/>
</dbReference>
<name>A0A1Q8RRD2_9PEZI</name>
<dbReference type="Gene3D" id="1.20.1250.20">
    <property type="entry name" value="MFS general substrate transporter like domains"/>
    <property type="match status" value="1"/>
</dbReference>
<feature type="transmembrane region" description="Helical" evidence="9">
    <location>
        <begin position="279"/>
        <end position="303"/>
    </location>
</feature>
<comment type="subcellular location">
    <subcellularLocation>
        <location evidence="2">Cell membrane</location>
    </subcellularLocation>
    <subcellularLocation>
        <location evidence="1">Membrane</location>
        <topology evidence="1">Multi-pass membrane protein</topology>
    </subcellularLocation>
</comment>
<sequence length="499" mass="54099">MSSETRGDPNRGVVTTEPVKHESAGDVEGGDASDGSSYLEKEMVDATKLSPLRKLHIVVAGFTCTFNGNLGSSMPSGALDAIGDQFNVTNRVLLILLNSLYMAGYVLGPLLFGPLSEYVGRRPVLIGTFVGYLVFMLACSGAPNYAALLIFRLLCGINAAAPTTVIGGLYADILDDPAVRGNAMALYMTVTTIGPLVGPIISGFLSPVSWRWPFWAAGIIAASGLPLVLALPETYGPVLRHEAAKKLLKKGQYLEARGHQPDLKPFEVRKIFLRPMTLLFTEPILLSTSAYLTLAYAVFYLMFQAYPVVFQGFYGLSPGMAGLAFLPLALSTILALVVFGAFTWYHDRETKAGATWTEREIYRRLPLACIASPCMVIGLFWLGWTVWPSTSPVVPMFSGVFFGCGYQLLFMGMVNYLTDVFRQYSASAHAAASMTRSTGAVLLPLVARKMYADLGVHWAPSVLGFIALAMGVIPFVFIRFGDRLARSSKAAREAFAARR</sequence>
<comment type="caution">
    <text evidence="11">The sequence shown here is derived from an EMBL/GenBank/DDBJ whole genome shotgun (WGS) entry which is preliminary data.</text>
</comment>
<keyword evidence="4" id="KW-1003">Cell membrane</keyword>
<evidence type="ECO:0000313" key="12">
    <source>
        <dbReference type="Proteomes" id="UP000186583"/>
    </source>
</evidence>
<feature type="transmembrane region" description="Helical" evidence="9">
    <location>
        <begin position="393"/>
        <end position="414"/>
    </location>
</feature>
<feature type="transmembrane region" description="Helical" evidence="9">
    <location>
        <begin position="365"/>
        <end position="387"/>
    </location>
</feature>
<feature type="transmembrane region" description="Helical" evidence="9">
    <location>
        <begin position="124"/>
        <end position="143"/>
    </location>
</feature>
<dbReference type="InterPro" id="IPR020846">
    <property type="entry name" value="MFS_dom"/>
</dbReference>
<evidence type="ECO:0000256" key="7">
    <source>
        <dbReference type="ARBA" id="ARBA00023136"/>
    </source>
</evidence>
<dbReference type="Pfam" id="PF07690">
    <property type="entry name" value="MFS_1"/>
    <property type="match status" value="1"/>
</dbReference>
<keyword evidence="6 9" id="KW-1133">Transmembrane helix</keyword>
<comment type="similarity">
    <text evidence="3">Belongs to the major facilitator superfamily.</text>
</comment>
<evidence type="ECO:0000256" key="9">
    <source>
        <dbReference type="SAM" id="Phobius"/>
    </source>
</evidence>
<dbReference type="GO" id="GO:0005886">
    <property type="term" value="C:plasma membrane"/>
    <property type="evidence" value="ECO:0007669"/>
    <property type="project" value="UniProtKB-SubCell"/>
</dbReference>
<evidence type="ECO:0000256" key="4">
    <source>
        <dbReference type="ARBA" id="ARBA00022475"/>
    </source>
</evidence>
<dbReference type="OrthoDB" id="5141738at2759"/>
<accession>A0A1Q8RRD2</accession>
<feature type="region of interest" description="Disordered" evidence="8">
    <location>
        <begin position="1"/>
        <end position="36"/>
    </location>
</feature>
<dbReference type="SUPFAM" id="SSF103473">
    <property type="entry name" value="MFS general substrate transporter"/>
    <property type="match status" value="1"/>
</dbReference>
<evidence type="ECO:0000259" key="10">
    <source>
        <dbReference type="PROSITE" id="PS50850"/>
    </source>
</evidence>
<reference evidence="11 12" key="1">
    <citation type="submission" date="2016-11" db="EMBL/GenBank/DDBJ databases">
        <title>Draft Genome Assembly of Colletotrichum chlorophyti a pathogen of herbaceous plants.</title>
        <authorList>
            <person name="Gan P."/>
            <person name="Narusaka M."/>
            <person name="Tsushima A."/>
            <person name="Narusaka Y."/>
            <person name="Takano Y."/>
            <person name="Shirasu K."/>
        </authorList>
    </citation>
    <scope>NUCLEOTIDE SEQUENCE [LARGE SCALE GENOMIC DNA]</scope>
    <source>
        <strain evidence="11 12">NTL11</strain>
    </source>
</reference>
<keyword evidence="12" id="KW-1185">Reference proteome</keyword>
<evidence type="ECO:0000256" key="3">
    <source>
        <dbReference type="ARBA" id="ARBA00008335"/>
    </source>
</evidence>
<keyword evidence="5 9" id="KW-0812">Transmembrane</keyword>
<dbReference type="InterPro" id="IPR011701">
    <property type="entry name" value="MFS"/>
</dbReference>
<dbReference type="AlphaFoldDB" id="A0A1Q8RRD2"/>
<feature type="transmembrane region" description="Helical" evidence="9">
    <location>
        <begin position="426"/>
        <end position="446"/>
    </location>
</feature>
<evidence type="ECO:0000256" key="8">
    <source>
        <dbReference type="SAM" id="MobiDB-lite"/>
    </source>
</evidence>
<dbReference type="PANTHER" id="PTHR23502">
    <property type="entry name" value="MAJOR FACILITATOR SUPERFAMILY"/>
    <property type="match status" value="1"/>
</dbReference>
<protein>
    <submittedName>
        <fullName evidence="11">Putative transporter</fullName>
    </submittedName>
</protein>
<dbReference type="STRING" id="708187.A0A1Q8RRD2"/>